<feature type="transmembrane region" description="Helical" evidence="1">
    <location>
        <begin position="289"/>
        <end position="311"/>
    </location>
</feature>
<name>A0A9X9N7A1_NEISU</name>
<dbReference type="InterPro" id="IPR056920">
    <property type="entry name" value="PRTase-CE"/>
</dbReference>
<feature type="domain" description="PRTase-CE" evidence="2">
    <location>
        <begin position="30"/>
        <end position="289"/>
    </location>
</feature>
<evidence type="ECO:0000313" key="4">
    <source>
        <dbReference type="Proteomes" id="UP001057336"/>
    </source>
</evidence>
<dbReference type="Proteomes" id="UP001057336">
    <property type="component" value="Chromosome"/>
</dbReference>
<organism evidence="3 4">
    <name type="scientific">Neisseria subflava</name>
    <dbReference type="NCBI Taxonomy" id="28449"/>
    <lineage>
        <taxon>Bacteria</taxon>
        <taxon>Pseudomonadati</taxon>
        <taxon>Pseudomonadota</taxon>
        <taxon>Betaproteobacteria</taxon>
        <taxon>Neisseriales</taxon>
        <taxon>Neisseriaceae</taxon>
        <taxon>Neisseria</taxon>
    </lineage>
</organism>
<dbReference type="AlphaFoldDB" id="A0A9X9N7A1"/>
<keyword evidence="1" id="KW-1133">Transmembrane helix</keyword>
<evidence type="ECO:0000259" key="2">
    <source>
        <dbReference type="Pfam" id="PF24390"/>
    </source>
</evidence>
<evidence type="ECO:0000256" key="1">
    <source>
        <dbReference type="SAM" id="Phobius"/>
    </source>
</evidence>
<evidence type="ECO:0000313" key="3">
    <source>
        <dbReference type="EMBL" id="UTG76023.1"/>
    </source>
</evidence>
<gene>
    <name evidence="3" type="ORF">KCG53_03485</name>
</gene>
<protein>
    <recommendedName>
        <fullName evidence="2">PRTase-CE domain-containing protein</fullName>
    </recommendedName>
</protein>
<dbReference type="EMBL" id="CP073118">
    <property type="protein sequence ID" value="UTG76023.1"/>
    <property type="molecule type" value="Genomic_DNA"/>
</dbReference>
<sequence length="315" mass="37060">MDQETKLQLCTAIADIIRDYRNLNLDVAHVEKWINQFNIDEQEIVLRGSLHLFERLYFSESVFDRFVCDVQKYFAKISIEDYSLLDCQMNGSSQQKLNDKFIRQNGNHEINKAKRNIVYLDDFIFTGNRIENDIANLFQKNNLFGIQNEHTIHIATLGYFSYGQYKLEQSLREMANGMNRKVLFTFPSYEKYRLVNNPNKLNEADVFCISSAILESNQDIKKFLKDDLIGRQDLRTRDENNSQIAFNGFPWRDDFERILIKHGIEIIQMCQQHSQCLKPLGYGSFPLDLVLLFLHIEIAQIMLPWFIGGFIRRNS</sequence>
<accession>A0A9X9N7A1</accession>
<keyword evidence="1" id="KW-0472">Membrane</keyword>
<dbReference type="Pfam" id="PF24390">
    <property type="entry name" value="PRTase-CE"/>
    <property type="match status" value="1"/>
</dbReference>
<keyword evidence="1" id="KW-0812">Transmembrane</keyword>
<proteinExistence type="predicted"/>
<reference evidence="3" key="1">
    <citation type="submission" date="2021-04" db="EMBL/GenBank/DDBJ databases">
        <title>Characterizing Neisseria spp. as novel respiratory pathobionts in bronchiectasis.</title>
        <authorList>
            <person name="Li L."/>
            <person name="Mac Aogain M."/>
            <person name="Xu T."/>
            <person name="Jaggi T.K."/>
            <person name="Chan L.Y."/>
            <person name="Keir H.R."/>
            <person name="Dicker A.J."/>
            <person name="Qu J."/>
            <person name="Liu Y."/>
            <person name="Chen H.S."/>
            <person name="Koh M.S."/>
            <person name="Ong T.H."/>
            <person name="Lim A.Y.H."/>
            <person name="Abisheganaden J."/>
            <person name="Low T.B."/>
            <person name="Oliver B.G."/>
            <person name="Tan N.S."/>
            <person name="Fang M."/>
            <person name="Chalmers J.D."/>
            <person name="Chotirmall S.H."/>
        </authorList>
    </citation>
    <scope>NUCLEOTIDE SEQUENCE</scope>
    <source>
        <strain evidence="3">CG0073</strain>
    </source>
</reference>